<dbReference type="InterPro" id="IPR029041">
    <property type="entry name" value="FAD-linked_oxidoreductase-like"/>
</dbReference>
<dbReference type="PANTHER" id="PTHR45754">
    <property type="entry name" value="METHYLENETETRAHYDROFOLATE REDUCTASE"/>
    <property type="match status" value="1"/>
</dbReference>
<dbReference type="GO" id="GO:0009086">
    <property type="term" value="P:methionine biosynthetic process"/>
    <property type="evidence" value="ECO:0007669"/>
    <property type="project" value="TreeGrafter"/>
</dbReference>
<dbReference type="InterPro" id="IPR003171">
    <property type="entry name" value="Mehydrof_redctse-like"/>
</dbReference>
<protein>
    <recommendedName>
        <fullName evidence="8">MTHFR SAM-binding regulatory domain-containing protein</fullName>
    </recommendedName>
</protein>
<dbReference type="Pfam" id="PF21895">
    <property type="entry name" value="MTHFR_C"/>
    <property type="match status" value="1"/>
</dbReference>
<sequence>MDRMAAFGPLFCDITWGAGGSTADLTLEIASRMQNMVCMETMMHLTCTNMPVEKLNNALKEVRGDAPEGHDTFTPIEGGFACALDLIKHIRKEYGDYFGIGIAGYPEAHPDSILDDEEKMKENYWRDIHYLKQKVKYRNQGTVFPGLALSFPGVFCHKECWDLQVDAGGDFIVSQLFYETGVFLQFVEDCRSVGITVPILPGIMPIMTYGGFKRMTSFCKTKVPQKITDALESIKDDDEAVKKYGIKLGTEMCRQLLDSGVPGLHMYTLNLERSAVSILEDMGLVNRDNLPRHFPWRPPTNVQRSGEAVRPIFWSNRPKSYIKRTADWDAFPSGRWGDSQSPAYGTLNDYQFMRRHTSSEKRAQKAREAWGDVLSSVDDVKQVFVNYCKGEINILPWNEMDSMQKESAELVPKLQELNKKGYLTITSQPRVNGAPSTDSTFGWGGPGGYVYQKAYIEFFVSPEGFSKLQPQLNSAPSISYMAVNSKGELHTTLDDGNVNAVTWGVFPGKEILQPTVVDPRSFMVWKDEAFDLWITEWSALYDGGSQERKVLQEIRDEWYLVSVVDNDFVHGDIFKVFGLGD</sequence>
<feature type="domain" description="MTHFR SAM-binding regulatory" evidence="8">
    <location>
        <begin position="292"/>
        <end position="570"/>
    </location>
</feature>
<evidence type="ECO:0000256" key="6">
    <source>
        <dbReference type="ARBA" id="ARBA00023002"/>
    </source>
</evidence>
<dbReference type="CDD" id="cd00537">
    <property type="entry name" value="MTHFR"/>
    <property type="match status" value="1"/>
</dbReference>
<keyword evidence="6" id="KW-0560">Oxidoreductase</keyword>
<dbReference type="EMBL" id="CAJHUC010002129">
    <property type="protein sequence ID" value="CAD7703242.1"/>
    <property type="molecule type" value="Genomic_DNA"/>
</dbReference>
<accession>A0A8S1JAV4</accession>
<gene>
    <name evidence="9" type="ORF">OSTQU699_LOCUS8599</name>
</gene>
<comment type="caution">
    <text evidence="9">The sequence shown here is derived from an EMBL/GenBank/DDBJ whole genome shotgun (WGS) entry which is preliminary data.</text>
</comment>
<keyword evidence="5" id="KW-0274">FAD</keyword>
<dbReference type="Gene3D" id="3.20.20.220">
    <property type="match status" value="2"/>
</dbReference>
<evidence type="ECO:0000313" key="9">
    <source>
        <dbReference type="EMBL" id="CAD7703242.1"/>
    </source>
</evidence>
<evidence type="ECO:0000256" key="2">
    <source>
        <dbReference type="ARBA" id="ARBA00004777"/>
    </source>
</evidence>
<dbReference type="PANTHER" id="PTHR45754:SF3">
    <property type="entry name" value="METHYLENETETRAHYDROFOLATE REDUCTASE (NADPH)"/>
    <property type="match status" value="1"/>
</dbReference>
<organism evidence="9 10">
    <name type="scientific">Ostreobium quekettii</name>
    <dbReference type="NCBI Taxonomy" id="121088"/>
    <lineage>
        <taxon>Eukaryota</taxon>
        <taxon>Viridiplantae</taxon>
        <taxon>Chlorophyta</taxon>
        <taxon>core chlorophytes</taxon>
        <taxon>Ulvophyceae</taxon>
        <taxon>TCBD clade</taxon>
        <taxon>Bryopsidales</taxon>
        <taxon>Ostreobineae</taxon>
        <taxon>Ostreobiaceae</taxon>
        <taxon>Ostreobium</taxon>
    </lineage>
</organism>
<evidence type="ECO:0000313" key="10">
    <source>
        <dbReference type="Proteomes" id="UP000708148"/>
    </source>
</evidence>
<evidence type="ECO:0000256" key="1">
    <source>
        <dbReference type="ARBA" id="ARBA00001974"/>
    </source>
</evidence>
<dbReference type="GO" id="GO:0071949">
    <property type="term" value="F:FAD binding"/>
    <property type="evidence" value="ECO:0007669"/>
    <property type="project" value="TreeGrafter"/>
</dbReference>
<dbReference type="InterPro" id="IPR053806">
    <property type="entry name" value="MTHFR_C"/>
</dbReference>
<dbReference type="Pfam" id="PF02219">
    <property type="entry name" value="MTHFR"/>
    <property type="match status" value="2"/>
</dbReference>
<dbReference type="GO" id="GO:0004489">
    <property type="term" value="F:methylenetetrahydrofolate reductase [NAD(P)H] activity"/>
    <property type="evidence" value="ECO:0007669"/>
    <property type="project" value="InterPro"/>
</dbReference>
<comment type="cofactor">
    <cofactor evidence="1">
        <name>FAD</name>
        <dbReference type="ChEBI" id="CHEBI:57692"/>
    </cofactor>
</comment>
<comment type="pathway">
    <text evidence="2 7">One-carbon metabolism; tetrahydrofolate interconversion.</text>
</comment>
<evidence type="ECO:0000256" key="4">
    <source>
        <dbReference type="ARBA" id="ARBA00022630"/>
    </source>
</evidence>
<dbReference type="AlphaFoldDB" id="A0A8S1JAV4"/>
<dbReference type="SUPFAM" id="SSF51730">
    <property type="entry name" value="FAD-linked oxidoreductase"/>
    <property type="match status" value="1"/>
</dbReference>
<proteinExistence type="inferred from homology"/>
<reference evidence="9" key="1">
    <citation type="submission" date="2020-12" db="EMBL/GenBank/DDBJ databases">
        <authorList>
            <person name="Iha C."/>
        </authorList>
    </citation>
    <scope>NUCLEOTIDE SEQUENCE</scope>
</reference>
<keyword evidence="10" id="KW-1185">Reference proteome</keyword>
<evidence type="ECO:0000256" key="7">
    <source>
        <dbReference type="RuleBase" id="RU004254"/>
    </source>
</evidence>
<evidence type="ECO:0000256" key="3">
    <source>
        <dbReference type="ARBA" id="ARBA00006743"/>
    </source>
</evidence>
<evidence type="ECO:0000259" key="8">
    <source>
        <dbReference type="Pfam" id="PF21895"/>
    </source>
</evidence>
<comment type="similarity">
    <text evidence="3">Belongs to the methylenetetrahydrofolate reductase family.</text>
</comment>
<dbReference type="OrthoDB" id="16284at2759"/>
<evidence type="ECO:0000256" key="5">
    <source>
        <dbReference type="ARBA" id="ARBA00022827"/>
    </source>
</evidence>
<dbReference type="GO" id="GO:0035999">
    <property type="term" value="P:tetrahydrofolate interconversion"/>
    <property type="evidence" value="ECO:0007669"/>
    <property type="project" value="TreeGrafter"/>
</dbReference>
<name>A0A8S1JAV4_9CHLO</name>
<keyword evidence="4" id="KW-0285">Flavoprotein</keyword>
<dbReference type="Proteomes" id="UP000708148">
    <property type="component" value="Unassembled WGS sequence"/>
</dbReference>
<dbReference type="GO" id="GO:0005829">
    <property type="term" value="C:cytosol"/>
    <property type="evidence" value="ECO:0007669"/>
    <property type="project" value="TreeGrafter"/>
</dbReference>